<dbReference type="RefSeq" id="WP_265615740.1">
    <property type="nucleotide sequence ID" value="NZ_JAPFRD010000002.1"/>
</dbReference>
<evidence type="ECO:0000313" key="2">
    <source>
        <dbReference type="Proteomes" id="UP001142810"/>
    </source>
</evidence>
<sequence>MTVDKTQYVQQGTQEYHTSLVTDMNSKALRVGEAKIDADMAKALDWLRNYDIEYRSYSSPRYDQAGNLASLENSYFGTLIPPPITNGA</sequence>
<reference evidence="1" key="1">
    <citation type="submission" date="2022-11" db="EMBL/GenBank/DDBJ databases">
        <title>Alteromonas sp. nov., isolated from sea water of the Qingdao.</title>
        <authorList>
            <person name="Wang Q."/>
        </authorList>
    </citation>
    <scope>NUCLEOTIDE SEQUENCE</scope>
    <source>
        <strain evidence="1">ASW11-7</strain>
    </source>
</reference>
<gene>
    <name evidence="1" type="ORF">OPS25_00800</name>
</gene>
<comment type="caution">
    <text evidence="1">The sequence shown here is derived from an EMBL/GenBank/DDBJ whole genome shotgun (WGS) entry which is preliminary data.</text>
</comment>
<organism evidence="1 2">
    <name type="scientific">Alteromonas aquimaris</name>
    <dbReference type="NCBI Taxonomy" id="2998417"/>
    <lineage>
        <taxon>Bacteria</taxon>
        <taxon>Pseudomonadati</taxon>
        <taxon>Pseudomonadota</taxon>
        <taxon>Gammaproteobacteria</taxon>
        <taxon>Alteromonadales</taxon>
        <taxon>Alteromonadaceae</taxon>
        <taxon>Alteromonas/Salinimonas group</taxon>
        <taxon>Alteromonas</taxon>
    </lineage>
</organism>
<accession>A0ABT3P3B5</accession>
<dbReference type="Proteomes" id="UP001142810">
    <property type="component" value="Unassembled WGS sequence"/>
</dbReference>
<proteinExistence type="predicted"/>
<dbReference type="EMBL" id="JAPFRD010000002">
    <property type="protein sequence ID" value="MCW8107040.1"/>
    <property type="molecule type" value="Genomic_DNA"/>
</dbReference>
<evidence type="ECO:0000313" key="1">
    <source>
        <dbReference type="EMBL" id="MCW8107040.1"/>
    </source>
</evidence>
<keyword evidence="2" id="KW-1185">Reference proteome</keyword>
<protein>
    <submittedName>
        <fullName evidence="1">Uncharacterized protein</fullName>
    </submittedName>
</protein>
<name>A0ABT3P3B5_9ALTE</name>